<proteinExistence type="predicted"/>
<dbReference type="InParanoid" id="F0XXW6"/>
<evidence type="ECO:0000313" key="4">
    <source>
        <dbReference type="EMBL" id="EGB12016.1"/>
    </source>
</evidence>
<feature type="repeat" description="ANK" evidence="3">
    <location>
        <begin position="208"/>
        <end position="238"/>
    </location>
</feature>
<dbReference type="PROSITE" id="PS50297">
    <property type="entry name" value="ANK_REP_REGION"/>
    <property type="match status" value="5"/>
</dbReference>
<gene>
    <name evidence="4" type="ORF">AURANDRAFT_10628</name>
</gene>
<dbReference type="KEGG" id="aaf:AURANDRAFT_10628"/>
<dbReference type="Gene3D" id="1.25.40.20">
    <property type="entry name" value="Ankyrin repeat-containing domain"/>
    <property type="match status" value="3"/>
</dbReference>
<evidence type="ECO:0000313" key="5">
    <source>
        <dbReference type="Proteomes" id="UP000002729"/>
    </source>
</evidence>
<feature type="non-terminal residue" evidence="4">
    <location>
        <position position="238"/>
    </location>
</feature>
<dbReference type="AlphaFoldDB" id="F0XXW6"/>
<feature type="repeat" description="ANK" evidence="3">
    <location>
        <begin position="41"/>
        <end position="73"/>
    </location>
</feature>
<dbReference type="InterPro" id="IPR036770">
    <property type="entry name" value="Ankyrin_rpt-contain_sf"/>
</dbReference>
<reference evidence="4 5" key="1">
    <citation type="journal article" date="2011" name="Proc. Natl. Acad. Sci. U.S.A.">
        <title>Niche of harmful alga Aureococcus anophagefferens revealed through ecogenomics.</title>
        <authorList>
            <person name="Gobler C.J."/>
            <person name="Berry D.L."/>
            <person name="Dyhrman S.T."/>
            <person name="Wilhelm S.W."/>
            <person name="Salamov A."/>
            <person name="Lobanov A.V."/>
            <person name="Zhang Y."/>
            <person name="Collier J.L."/>
            <person name="Wurch L.L."/>
            <person name="Kustka A.B."/>
            <person name="Dill B.D."/>
            <person name="Shah M."/>
            <person name="VerBerkmoes N.C."/>
            <person name="Kuo A."/>
            <person name="Terry A."/>
            <person name="Pangilinan J."/>
            <person name="Lindquist E.A."/>
            <person name="Lucas S."/>
            <person name="Paulsen I.T."/>
            <person name="Hattenrath-Lehmann T.K."/>
            <person name="Talmage S.C."/>
            <person name="Walker E.A."/>
            <person name="Koch F."/>
            <person name="Burson A.M."/>
            <person name="Marcoval M.A."/>
            <person name="Tang Y.Z."/>
            <person name="Lecleir G.R."/>
            <person name="Coyne K.J."/>
            <person name="Berg G.M."/>
            <person name="Bertrand E.M."/>
            <person name="Saito M.A."/>
            <person name="Gladyshev V.N."/>
            <person name="Grigoriev I.V."/>
        </authorList>
    </citation>
    <scope>NUCLEOTIDE SEQUENCE [LARGE SCALE GENOMIC DNA]</scope>
    <source>
        <strain evidence="5">CCMP 1984</strain>
    </source>
</reference>
<dbReference type="PANTHER" id="PTHR24198">
    <property type="entry name" value="ANKYRIN REPEAT AND PROTEIN KINASE DOMAIN-CONTAINING PROTEIN"/>
    <property type="match status" value="1"/>
</dbReference>
<dbReference type="PROSITE" id="PS50088">
    <property type="entry name" value="ANK_REPEAT"/>
    <property type="match status" value="5"/>
</dbReference>
<name>F0XXW6_AURAN</name>
<keyword evidence="2 3" id="KW-0040">ANK repeat</keyword>
<keyword evidence="1" id="KW-0677">Repeat</keyword>
<protein>
    <submittedName>
        <fullName evidence="4">Uncharacterized protein</fullName>
    </submittedName>
</protein>
<feature type="repeat" description="ANK" evidence="3">
    <location>
        <begin position="10"/>
        <end position="42"/>
    </location>
</feature>
<feature type="repeat" description="ANK" evidence="3">
    <location>
        <begin position="139"/>
        <end position="171"/>
    </location>
</feature>
<dbReference type="Pfam" id="PF00023">
    <property type="entry name" value="Ank"/>
    <property type="match status" value="2"/>
</dbReference>
<organism evidence="5">
    <name type="scientific">Aureococcus anophagefferens</name>
    <name type="common">Harmful bloom alga</name>
    <dbReference type="NCBI Taxonomy" id="44056"/>
    <lineage>
        <taxon>Eukaryota</taxon>
        <taxon>Sar</taxon>
        <taxon>Stramenopiles</taxon>
        <taxon>Ochrophyta</taxon>
        <taxon>Pelagophyceae</taxon>
        <taxon>Pelagomonadales</taxon>
        <taxon>Pelagomonadaceae</taxon>
        <taxon>Aureococcus</taxon>
    </lineage>
</organism>
<evidence type="ECO:0000256" key="1">
    <source>
        <dbReference type="ARBA" id="ARBA00022737"/>
    </source>
</evidence>
<evidence type="ECO:0000256" key="3">
    <source>
        <dbReference type="PROSITE-ProRule" id="PRU00023"/>
    </source>
</evidence>
<keyword evidence="5" id="KW-1185">Reference proteome</keyword>
<accession>F0XXW6</accession>
<sequence>RANVNARDALGQTALQLAIEEGHAGIADLLIEAGADVDAQTTTTVLMLAIKRRRLEIVDKLIKAGADVDADDCHGETALTLAVKDGLLGIVDKLIEAGADNLSLFDCDDLLHRAIDDGCERQVLVLLRAGADVEIEESGEGTPLSYAARLGETSMVSLLLEYGADVDHDGGWCGTALQIVMEQGDSEIFELLVGAGADTGCLEDPDEDGLRPLYHAAQSGNERMVLALLRAGAVVNVR</sequence>
<dbReference type="EMBL" id="GL833121">
    <property type="protein sequence ID" value="EGB12016.1"/>
    <property type="molecule type" value="Genomic_DNA"/>
</dbReference>
<dbReference type="PRINTS" id="PR01415">
    <property type="entry name" value="ANKYRIN"/>
</dbReference>
<dbReference type="OMA" id="SGHEMAH"/>
<dbReference type="PANTHER" id="PTHR24198:SF165">
    <property type="entry name" value="ANKYRIN REPEAT-CONTAINING PROTEIN-RELATED"/>
    <property type="match status" value="1"/>
</dbReference>
<dbReference type="SUPFAM" id="SSF48403">
    <property type="entry name" value="Ankyrin repeat"/>
    <property type="match status" value="1"/>
</dbReference>
<dbReference type="OrthoDB" id="75681at2759"/>
<dbReference type="RefSeq" id="XP_009032912.1">
    <property type="nucleotide sequence ID" value="XM_009034664.1"/>
</dbReference>
<feature type="repeat" description="ANK" evidence="3">
    <location>
        <begin position="74"/>
        <end position="100"/>
    </location>
</feature>
<dbReference type="eggNOG" id="KOG4177">
    <property type="taxonomic scope" value="Eukaryota"/>
</dbReference>
<evidence type="ECO:0000256" key="2">
    <source>
        <dbReference type="ARBA" id="ARBA00023043"/>
    </source>
</evidence>
<dbReference type="SMART" id="SM00248">
    <property type="entry name" value="ANK"/>
    <property type="match status" value="7"/>
</dbReference>
<dbReference type="InterPro" id="IPR002110">
    <property type="entry name" value="Ankyrin_rpt"/>
</dbReference>
<dbReference type="Pfam" id="PF12796">
    <property type="entry name" value="Ank_2"/>
    <property type="match status" value="2"/>
</dbReference>
<dbReference type="GeneID" id="20218015"/>
<dbReference type="Proteomes" id="UP000002729">
    <property type="component" value="Unassembled WGS sequence"/>
</dbReference>
<feature type="non-terminal residue" evidence="4">
    <location>
        <position position="1"/>
    </location>
</feature>